<dbReference type="GO" id="GO:0008270">
    <property type="term" value="F:zinc ion binding"/>
    <property type="evidence" value="ECO:0007669"/>
    <property type="project" value="UniProtKB-KW"/>
</dbReference>
<proteinExistence type="predicted"/>
<dbReference type="Gene3D" id="6.10.140.2220">
    <property type="match status" value="1"/>
</dbReference>
<dbReference type="Proteomes" id="UP000008064">
    <property type="component" value="Unassembled WGS sequence"/>
</dbReference>
<keyword evidence="2 4" id="KW-0863">Zinc-finger</keyword>
<dbReference type="AlphaFoldDB" id="F8NIQ0"/>
<dbReference type="GO" id="GO:0005634">
    <property type="term" value="C:nucleus"/>
    <property type="evidence" value="ECO:0007669"/>
    <property type="project" value="TreeGrafter"/>
</dbReference>
<evidence type="ECO:0000256" key="1">
    <source>
        <dbReference type="ARBA" id="ARBA00022723"/>
    </source>
</evidence>
<evidence type="ECO:0000259" key="5">
    <source>
        <dbReference type="PROSITE" id="PS50865"/>
    </source>
</evidence>
<evidence type="ECO:0000256" key="3">
    <source>
        <dbReference type="ARBA" id="ARBA00022833"/>
    </source>
</evidence>
<name>F8NIQ0_SERL9</name>
<dbReference type="GO" id="GO:0000981">
    <property type="term" value="F:DNA-binding transcription factor activity, RNA polymerase II-specific"/>
    <property type="evidence" value="ECO:0007669"/>
    <property type="project" value="TreeGrafter"/>
</dbReference>
<dbReference type="GeneID" id="18817710"/>
<dbReference type="InterPro" id="IPR002893">
    <property type="entry name" value="Znf_MYND"/>
</dbReference>
<sequence length="573" mass="65235">MSEDSRDLSLITAQFSSLAFEPRVEVGDGLILPPDFQLPSLESVRADSATLVDIRSGIQRPHTNEEIISAVRALLVCNGLDEPPGLGNMDLEPIYYYITLPKLFKWSYFVKIEDVPGDLQEDAIFALKMFIRAVEEYPEPVPRLLINYPPGSEEDSKYIVLCNARRKLSESLFHPRTNRPAEAVPYLKATVETGLRRNTSGKGLWLITPFSYSLYGEALALSGRYDDETKLILERALEGLSQFDRGHTSSTIAKINIHLAHVLHKRGDDPKKAKQLEDLSVRFLRKNPNFLGQDILSQLLVRPGQPESRILTALGGPKWLLEHKSTFKTDKRLTKQCKTCQFHEPQVKLFVCSNCKYIWYCSKECQRADWKMHKTMCREMAEYSSHVEELGKVNPQAAQCATDWSKWRTGFLTVDHYAFVHALGLHRDPSRSRTHIVFCYVEYTPHASKDLKHKFRINSCGVFRIVDVLADIEHAMGLDKGEGAEYIQNCLQDPTFNSDVSSSSYGEKMIPVPSLFMGVNLQAVLRCTCVSTDLLRMKPYNPQWRNAVNKLEDAPPLKLQLERSEIKDAEYIF</sequence>
<evidence type="ECO:0000256" key="2">
    <source>
        <dbReference type="ARBA" id="ARBA00022771"/>
    </source>
</evidence>
<keyword evidence="3" id="KW-0862">Zinc</keyword>
<reference evidence="6" key="1">
    <citation type="submission" date="2011-04" db="EMBL/GenBank/DDBJ databases">
        <title>Evolution of plant cell wall degrading machinery underlies the functional diversity of forest fungi.</title>
        <authorList>
            <consortium name="US DOE Joint Genome Institute (JGI-PGF)"/>
            <person name="Eastwood D.C."/>
            <person name="Floudas D."/>
            <person name="Binder M."/>
            <person name="Majcherczyk A."/>
            <person name="Schneider P."/>
            <person name="Aerts A."/>
            <person name="Asiegbu F.O."/>
            <person name="Baker S.E."/>
            <person name="Barry K."/>
            <person name="Bendiksby M."/>
            <person name="Blumentritt M."/>
            <person name="Coutinho P.M."/>
            <person name="Cullen D."/>
            <person name="Cullen D."/>
            <person name="Gathman A."/>
            <person name="Goodell B."/>
            <person name="Henrissat B."/>
            <person name="Ihrmark K."/>
            <person name="Kauserud H."/>
            <person name="Kohler A."/>
            <person name="LaButti K."/>
            <person name="Lapidus A."/>
            <person name="Lavin J.L."/>
            <person name="Lee Y.-H."/>
            <person name="Lindquist E."/>
            <person name="Lilly W."/>
            <person name="Lucas S."/>
            <person name="Morin E."/>
            <person name="Murat C."/>
            <person name="Oguiza J.A."/>
            <person name="Park J."/>
            <person name="Pisabarro A.G."/>
            <person name="Riley R."/>
            <person name="Rosling A."/>
            <person name="Salamov A."/>
            <person name="Schmidt O."/>
            <person name="Schmutz J."/>
            <person name="Skrede I."/>
            <person name="Stenlid J."/>
            <person name="Wiebenga A."/>
            <person name="Xie X."/>
            <person name="Kues U."/>
            <person name="Hibbett D.S."/>
            <person name="Hoffmeister D."/>
            <person name="Hogberg N."/>
            <person name="Martin F."/>
            <person name="Grigoriev I.V."/>
            <person name="Watkinson S.C."/>
        </authorList>
    </citation>
    <scope>NUCLEOTIDE SEQUENCE</scope>
    <source>
        <strain evidence="6">S7.9</strain>
    </source>
</reference>
<accession>F8NIQ0</accession>
<dbReference type="PANTHER" id="PTHR10237">
    <property type="entry name" value="DEFORMED EPIDERMAL AUTOREGULATORY FACTOR 1 HOMOLOG SUPPRESSIN"/>
    <property type="match status" value="1"/>
</dbReference>
<dbReference type="Pfam" id="PF01753">
    <property type="entry name" value="zf-MYND"/>
    <property type="match status" value="1"/>
</dbReference>
<dbReference type="PROSITE" id="PS01360">
    <property type="entry name" value="ZF_MYND_1"/>
    <property type="match status" value="1"/>
</dbReference>
<dbReference type="RefSeq" id="XP_007314207.1">
    <property type="nucleotide sequence ID" value="XM_007314145.1"/>
</dbReference>
<dbReference type="PROSITE" id="PS50865">
    <property type="entry name" value="ZF_MYND_2"/>
    <property type="match status" value="1"/>
</dbReference>
<organism>
    <name type="scientific">Serpula lacrymans var. lacrymans (strain S7.9)</name>
    <name type="common">Dry rot fungus</name>
    <dbReference type="NCBI Taxonomy" id="578457"/>
    <lineage>
        <taxon>Eukaryota</taxon>
        <taxon>Fungi</taxon>
        <taxon>Dikarya</taxon>
        <taxon>Basidiomycota</taxon>
        <taxon>Agaricomycotina</taxon>
        <taxon>Agaricomycetes</taxon>
        <taxon>Agaricomycetidae</taxon>
        <taxon>Boletales</taxon>
        <taxon>Coniophorineae</taxon>
        <taxon>Serpulaceae</taxon>
        <taxon>Serpula</taxon>
    </lineage>
</organism>
<evidence type="ECO:0000313" key="6">
    <source>
        <dbReference type="EMBL" id="EGO29965.1"/>
    </source>
</evidence>
<dbReference type="EMBL" id="GL945429">
    <property type="protein sequence ID" value="EGO29965.1"/>
    <property type="molecule type" value="Genomic_DNA"/>
</dbReference>
<dbReference type="KEGG" id="sla:SERLADRAFT_458375"/>
<dbReference type="SUPFAM" id="SSF144232">
    <property type="entry name" value="HIT/MYND zinc finger-like"/>
    <property type="match status" value="1"/>
</dbReference>
<feature type="domain" description="MYND-type" evidence="5">
    <location>
        <begin position="337"/>
        <end position="377"/>
    </location>
</feature>
<gene>
    <name evidence="6" type="ORF">SERLADRAFT_458375</name>
</gene>
<keyword evidence="1" id="KW-0479">Metal-binding</keyword>
<dbReference type="PANTHER" id="PTHR10237:SF14">
    <property type="entry name" value="MYND-TYPE DOMAIN-CONTAINING PROTEIN"/>
    <property type="match status" value="1"/>
</dbReference>
<dbReference type="InterPro" id="IPR024119">
    <property type="entry name" value="TF_DEAF-1"/>
</dbReference>
<evidence type="ECO:0000256" key="4">
    <source>
        <dbReference type="PROSITE-ProRule" id="PRU00134"/>
    </source>
</evidence>
<protein>
    <recommendedName>
        <fullName evidence="5">MYND-type domain-containing protein</fullName>
    </recommendedName>
</protein>
<dbReference type="OrthoDB" id="2931494at2759"/>
<dbReference type="HOGENOM" id="CLU_039337_0_0_1"/>